<feature type="compositionally biased region" description="Polar residues" evidence="1">
    <location>
        <begin position="26"/>
        <end position="37"/>
    </location>
</feature>
<evidence type="ECO:0000256" key="1">
    <source>
        <dbReference type="SAM" id="MobiDB-lite"/>
    </source>
</evidence>
<feature type="region of interest" description="Disordered" evidence="1">
    <location>
        <begin position="1"/>
        <end position="37"/>
    </location>
</feature>
<reference evidence="2 3" key="1">
    <citation type="submission" date="2012-05" db="EMBL/GenBank/DDBJ databases">
        <authorList>
            <person name="Hilton J."/>
        </authorList>
    </citation>
    <scope>NUCLEOTIDE SEQUENCE [LARGE SCALE GENOMIC DNA]</scope>
    <source>
        <strain evidence="2 3">HH01</strain>
    </source>
</reference>
<comment type="caution">
    <text evidence="2">The sequence shown here is derived from an EMBL/GenBank/DDBJ whole genome shotgun (WGS) entry which is preliminary data.</text>
</comment>
<dbReference type="AlphaFoldDB" id="M1WS22"/>
<feature type="compositionally biased region" description="Basic and acidic residues" evidence="1">
    <location>
        <begin position="9"/>
        <end position="23"/>
    </location>
</feature>
<gene>
    <name evidence="2" type="ORF">RINTHH_10390</name>
</gene>
<proteinExistence type="predicted"/>
<organism evidence="2 3">
    <name type="scientific">Richelia intracellularis HH01</name>
    <dbReference type="NCBI Taxonomy" id="1165094"/>
    <lineage>
        <taxon>Bacteria</taxon>
        <taxon>Bacillati</taxon>
        <taxon>Cyanobacteriota</taxon>
        <taxon>Cyanophyceae</taxon>
        <taxon>Nostocales</taxon>
        <taxon>Nostocaceae</taxon>
        <taxon>Richelia</taxon>
    </lineage>
</organism>
<evidence type="ECO:0000313" key="3">
    <source>
        <dbReference type="Proteomes" id="UP000053051"/>
    </source>
</evidence>
<evidence type="ECO:0000313" key="2">
    <source>
        <dbReference type="EMBL" id="CCH67194.1"/>
    </source>
</evidence>
<keyword evidence="3" id="KW-1185">Reference proteome</keyword>
<accession>M1WS22</accession>
<dbReference type="Proteomes" id="UP000053051">
    <property type="component" value="Unassembled WGS sequence"/>
</dbReference>
<protein>
    <submittedName>
        <fullName evidence="2">Uncharacterized protein</fullName>
    </submittedName>
</protein>
<reference evidence="3" key="2">
    <citation type="submission" date="2016-01" db="EMBL/GenBank/DDBJ databases">
        <title>Diatom-associated endosymboitic cyanobacterium lacks core nitrogen metabolism enzymes.</title>
        <authorList>
            <person name="Hilton J.A."/>
            <person name="Foster R.A."/>
            <person name="Tripp H.J."/>
            <person name="Carter B.J."/>
            <person name="Zehr J.P."/>
            <person name="Villareal T.A."/>
        </authorList>
    </citation>
    <scope>NUCLEOTIDE SEQUENCE [LARGE SCALE GENOMIC DNA]</scope>
    <source>
        <strain evidence="3">HH01</strain>
    </source>
</reference>
<sequence length="37" mass="4222">MPIAPANLSRKEISEQLCPEKKSQQKKVTNLPNIHSY</sequence>
<name>M1WS22_9NOST</name>
<dbReference type="EMBL" id="CAIY01000038">
    <property type="protein sequence ID" value="CCH67194.1"/>
    <property type="molecule type" value="Genomic_DNA"/>
</dbReference>